<gene>
    <name evidence="2" type="ORF">PVAP13_6NG102000</name>
</gene>
<proteinExistence type="predicted"/>
<accession>A0A8T0QWE4</accession>
<keyword evidence="3" id="KW-1185">Reference proteome</keyword>
<comment type="caution">
    <text evidence="2">The sequence shown here is derived from an EMBL/GenBank/DDBJ whole genome shotgun (WGS) entry which is preliminary data.</text>
</comment>
<name>A0A8T0QWE4_PANVG</name>
<dbReference type="PANTHER" id="PTHR33074">
    <property type="entry name" value="EXPRESSED PROTEIN-RELATED"/>
    <property type="match status" value="1"/>
</dbReference>
<organism evidence="2 3">
    <name type="scientific">Panicum virgatum</name>
    <name type="common">Blackwell switchgrass</name>
    <dbReference type="NCBI Taxonomy" id="38727"/>
    <lineage>
        <taxon>Eukaryota</taxon>
        <taxon>Viridiplantae</taxon>
        <taxon>Streptophyta</taxon>
        <taxon>Embryophyta</taxon>
        <taxon>Tracheophyta</taxon>
        <taxon>Spermatophyta</taxon>
        <taxon>Magnoliopsida</taxon>
        <taxon>Liliopsida</taxon>
        <taxon>Poales</taxon>
        <taxon>Poaceae</taxon>
        <taxon>PACMAD clade</taxon>
        <taxon>Panicoideae</taxon>
        <taxon>Panicodae</taxon>
        <taxon>Paniceae</taxon>
        <taxon>Panicinae</taxon>
        <taxon>Panicum</taxon>
        <taxon>Panicum sect. Hiantes</taxon>
    </lineage>
</organism>
<protein>
    <recommendedName>
        <fullName evidence="1">DUF1618 domain-containing protein</fullName>
    </recommendedName>
</protein>
<dbReference type="AlphaFoldDB" id="A0A8T0QWE4"/>
<dbReference type="Proteomes" id="UP000823388">
    <property type="component" value="Chromosome 6N"/>
</dbReference>
<reference evidence="2" key="1">
    <citation type="submission" date="2020-05" db="EMBL/GenBank/DDBJ databases">
        <title>WGS assembly of Panicum virgatum.</title>
        <authorList>
            <person name="Lovell J.T."/>
            <person name="Jenkins J."/>
            <person name="Shu S."/>
            <person name="Juenger T.E."/>
            <person name="Schmutz J."/>
        </authorList>
    </citation>
    <scope>NUCLEOTIDE SEQUENCE</scope>
    <source>
        <strain evidence="2">AP13</strain>
    </source>
</reference>
<dbReference type="Pfam" id="PF07762">
    <property type="entry name" value="DUF1618"/>
    <property type="match status" value="1"/>
</dbReference>
<evidence type="ECO:0000313" key="2">
    <source>
        <dbReference type="EMBL" id="KAG2577454.1"/>
    </source>
</evidence>
<evidence type="ECO:0000313" key="3">
    <source>
        <dbReference type="Proteomes" id="UP000823388"/>
    </source>
</evidence>
<feature type="domain" description="DUF1618" evidence="1">
    <location>
        <begin position="215"/>
        <end position="350"/>
    </location>
</feature>
<sequence length="432" mass="49429">MHMMARSGACLMLDPLGVAEQPLDHRSIKKTAKTSTGRDVSFWLVKYEASTGIWLLSASCPETQDPYGGDAIPSFLEVVCVDKGLALLRLRTPDRGVPTEYFVYNIADDILLDHRLPQIHPEVCSSSSVGLLCKILDDGSYRYVVANLRLDLAAETEQMEAHLDWWAPDCTEWIQHKVDPDFTKQTNSVYTKMKHEYMCEWKTDEAVSLENYMLWVDLWQGILRSSDLLSCDKNKTPELEYVPLPGDLRPKWPVKDAHHRRESPETFRSVACCQGKLKLVNLRSADGDSLDVEIWILSTRNWSWSKKDTYKYPQIWESVKVKFPSESLPPWKVKPACFPILSTQNGSILYLTLSAQNKAFLVRISLKDNRTVRMAEYPPFWKHRNLLRSVDISKGNTNCTDPTAEWDKVGIWTIHGGDNILTRLAKKLLPIR</sequence>
<evidence type="ECO:0000259" key="1">
    <source>
        <dbReference type="Pfam" id="PF07762"/>
    </source>
</evidence>
<dbReference type="EMBL" id="CM029048">
    <property type="protein sequence ID" value="KAG2577454.1"/>
    <property type="molecule type" value="Genomic_DNA"/>
</dbReference>
<dbReference type="InterPro" id="IPR011676">
    <property type="entry name" value="DUF1618"/>
</dbReference>